<reference evidence="12" key="1">
    <citation type="submission" date="2023-04" db="EMBL/GenBank/DDBJ databases">
        <title>Completed genome of Mycoplasma lagogenitalium type strain 12MS.</title>
        <authorList>
            <person name="Spergser J."/>
        </authorList>
    </citation>
    <scope>NUCLEOTIDE SEQUENCE</scope>
    <source>
        <strain evidence="12">12MS</strain>
    </source>
</reference>
<proteinExistence type="inferred from homology"/>
<evidence type="ECO:0000256" key="5">
    <source>
        <dbReference type="ARBA" id="ARBA00022856"/>
    </source>
</evidence>
<keyword evidence="4 10" id="KW-0812">Transmembrane</keyword>
<keyword evidence="7 10" id="KW-1133">Transmembrane helix</keyword>
<keyword evidence="13" id="KW-1185">Reference proteome</keyword>
<evidence type="ECO:0000256" key="7">
    <source>
        <dbReference type="ARBA" id="ARBA00022989"/>
    </source>
</evidence>
<sequence>MSNFNEQKFENKYKFSEADKQLLVFSKANKDIISSQVTGKPSKLFFDVVKRFFKNKVAVFSLVILLAIILTAVISWAVSPNQTDKPISSASSVLVNELRPSFQGEIEYSISTEILDKILKTNPTLIKNTPVNIAPDTWMIKANPYEILTELSKPENAKPGDVVKPIVAFMGTDSYGRDIWLRAWVGTLNALGVAFSIAIIETFIGVVIGSYLGFHVGKKVDTWGVRLIEIFSSIPWVIIFIILIGIFGTSWFSIIWIFAITGWTGAASSTRQFTIIVKDEEYIYASQAIGASKLRLIFTHILPATAGKLANSFVLRITAGIQAVAAVAFLGFLKEGVDSTPNLGLLITNSATLINQNPWALVFPSLILLVLSLSLRFIALGFHDALDPKIIKKGA</sequence>
<dbReference type="Pfam" id="PF00528">
    <property type="entry name" value="BPD_transp_1"/>
    <property type="match status" value="1"/>
</dbReference>
<dbReference type="Pfam" id="PF12911">
    <property type="entry name" value="OppC_N"/>
    <property type="match status" value="1"/>
</dbReference>
<evidence type="ECO:0000256" key="10">
    <source>
        <dbReference type="RuleBase" id="RU363032"/>
    </source>
</evidence>
<dbReference type="Gene3D" id="1.10.3720.10">
    <property type="entry name" value="MetI-like"/>
    <property type="match status" value="1"/>
</dbReference>
<dbReference type="PANTHER" id="PTHR43386">
    <property type="entry name" value="OLIGOPEPTIDE TRANSPORT SYSTEM PERMEASE PROTEIN APPC"/>
    <property type="match status" value="1"/>
</dbReference>
<evidence type="ECO:0000256" key="6">
    <source>
        <dbReference type="ARBA" id="ARBA00022927"/>
    </source>
</evidence>
<dbReference type="EMBL" id="CP122979">
    <property type="protein sequence ID" value="WGI36834.1"/>
    <property type="molecule type" value="Genomic_DNA"/>
</dbReference>
<feature type="transmembrane region" description="Helical" evidence="10">
    <location>
        <begin position="234"/>
        <end position="262"/>
    </location>
</feature>
<protein>
    <submittedName>
        <fullName evidence="12">ABC transporter permease</fullName>
    </submittedName>
</protein>
<evidence type="ECO:0000256" key="4">
    <source>
        <dbReference type="ARBA" id="ARBA00022692"/>
    </source>
</evidence>
<dbReference type="SUPFAM" id="SSF161098">
    <property type="entry name" value="MetI-like"/>
    <property type="match status" value="1"/>
</dbReference>
<comment type="subcellular location">
    <subcellularLocation>
        <location evidence="1 10">Cell membrane</location>
        <topology evidence="1 10">Multi-pass membrane protein</topology>
    </subcellularLocation>
</comment>
<organism evidence="12 13">
    <name type="scientific">Mesomycoplasma lagogenitalium</name>
    <dbReference type="NCBI Taxonomy" id="171286"/>
    <lineage>
        <taxon>Bacteria</taxon>
        <taxon>Bacillati</taxon>
        <taxon>Mycoplasmatota</taxon>
        <taxon>Mycoplasmoidales</taxon>
        <taxon>Metamycoplasmataceae</taxon>
        <taxon>Mesomycoplasma</taxon>
    </lineage>
</organism>
<keyword evidence="5" id="KW-0571">Peptide transport</keyword>
<dbReference type="InterPro" id="IPR035906">
    <property type="entry name" value="MetI-like_sf"/>
</dbReference>
<feature type="transmembrane region" description="Helical" evidence="10">
    <location>
        <begin position="359"/>
        <end position="382"/>
    </location>
</feature>
<evidence type="ECO:0000256" key="9">
    <source>
        <dbReference type="ARBA" id="ARBA00024202"/>
    </source>
</evidence>
<feature type="transmembrane region" description="Helical" evidence="10">
    <location>
        <begin position="57"/>
        <end position="78"/>
    </location>
</feature>
<evidence type="ECO:0000256" key="1">
    <source>
        <dbReference type="ARBA" id="ARBA00004651"/>
    </source>
</evidence>
<evidence type="ECO:0000256" key="8">
    <source>
        <dbReference type="ARBA" id="ARBA00023136"/>
    </source>
</evidence>
<dbReference type="InterPro" id="IPR025966">
    <property type="entry name" value="OppC_N"/>
</dbReference>
<keyword evidence="2 10" id="KW-0813">Transport</keyword>
<evidence type="ECO:0000313" key="13">
    <source>
        <dbReference type="Proteomes" id="UP001179842"/>
    </source>
</evidence>
<keyword evidence="8 10" id="KW-0472">Membrane</keyword>
<evidence type="ECO:0000313" key="12">
    <source>
        <dbReference type="EMBL" id="WGI36834.1"/>
    </source>
</evidence>
<name>A0ABY8LUB6_9BACT</name>
<keyword evidence="6" id="KW-0653">Protein transport</keyword>
<dbReference type="PANTHER" id="PTHR43386:SF24">
    <property type="entry name" value="OLIGOPEPTIDE TRANSPORT SYSTEM PERMEASE PROTEIN AMID"/>
    <property type="match status" value="1"/>
</dbReference>
<keyword evidence="3" id="KW-1003">Cell membrane</keyword>
<gene>
    <name evidence="12" type="ORF">QEG99_00945</name>
</gene>
<dbReference type="InterPro" id="IPR050366">
    <property type="entry name" value="BP-dependent_transpt_permease"/>
</dbReference>
<evidence type="ECO:0000256" key="3">
    <source>
        <dbReference type="ARBA" id="ARBA00022475"/>
    </source>
</evidence>
<dbReference type="RefSeq" id="WP_280102137.1">
    <property type="nucleotide sequence ID" value="NZ_CP122979.1"/>
</dbReference>
<evidence type="ECO:0000256" key="2">
    <source>
        <dbReference type="ARBA" id="ARBA00022448"/>
    </source>
</evidence>
<feature type="transmembrane region" description="Helical" evidence="10">
    <location>
        <begin position="190"/>
        <end position="214"/>
    </location>
</feature>
<comment type="similarity">
    <text evidence="9">Belongs to the binding-protein-dependent transport system permease family. OppBC subfamily.</text>
</comment>
<dbReference type="InterPro" id="IPR000515">
    <property type="entry name" value="MetI-like"/>
</dbReference>
<feature type="domain" description="ABC transmembrane type-1" evidence="11">
    <location>
        <begin position="191"/>
        <end position="379"/>
    </location>
</feature>
<feature type="transmembrane region" description="Helical" evidence="10">
    <location>
        <begin position="313"/>
        <end position="333"/>
    </location>
</feature>
<dbReference type="CDD" id="cd06261">
    <property type="entry name" value="TM_PBP2"/>
    <property type="match status" value="1"/>
</dbReference>
<evidence type="ECO:0000259" key="11">
    <source>
        <dbReference type="PROSITE" id="PS50928"/>
    </source>
</evidence>
<dbReference type="PROSITE" id="PS50928">
    <property type="entry name" value="ABC_TM1"/>
    <property type="match status" value="1"/>
</dbReference>
<dbReference type="Proteomes" id="UP001179842">
    <property type="component" value="Chromosome"/>
</dbReference>
<accession>A0ABY8LUB6</accession>